<evidence type="ECO:0000313" key="2">
    <source>
        <dbReference type="Proteomes" id="UP000198551"/>
    </source>
</evidence>
<sequence>MSQLIAHELMTLGTANPRIGVGGGRMPSRYLTIDGVPAYQIGYSCGTCGLVLRRQPEAPTGPLSAAAVRDRLNAGLNGLDQEVIDAFTAQLPRADYQVMLLDALPTLAAPGATNDYFALDGPAGWRNEEFEYSIDPANASYYRLDRLAVGDHDELFEFAVPMGDPTELDADVVARYSQAPGRPTAVAFGLLDIEGPWFRRERHWGLFHFLLDGHHKMAAAAANNAPIRLLTFVSAGESLACDDELLRLPEIIRADGHGKADRMTAVDL</sequence>
<dbReference type="Proteomes" id="UP000198551">
    <property type="component" value="Unassembled WGS sequence"/>
</dbReference>
<dbReference type="AlphaFoldDB" id="A0A1C4ZWM6"/>
<keyword evidence="2" id="KW-1185">Reference proteome</keyword>
<name>A0A1C4ZWM6_9ACTN</name>
<gene>
    <name evidence="1" type="ORF">GA0070215_12154</name>
</gene>
<evidence type="ECO:0000313" key="1">
    <source>
        <dbReference type="EMBL" id="SCF37367.1"/>
    </source>
</evidence>
<dbReference type="EMBL" id="FMCV01000021">
    <property type="protein sequence ID" value="SCF37367.1"/>
    <property type="molecule type" value="Genomic_DNA"/>
</dbReference>
<dbReference type="RefSeq" id="WP_091049128.1">
    <property type="nucleotide sequence ID" value="NZ_FMCV01000021.1"/>
</dbReference>
<protein>
    <submittedName>
        <fullName evidence="1">Uncharacterized protein</fullName>
    </submittedName>
</protein>
<reference evidence="2" key="1">
    <citation type="submission" date="2016-06" db="EMBL/GenBank/DDBJ databases">
        <authorList>
            <person name="Varghese N."/>
        </authorList>
    </citation>
    <scope>NUCLEOTIDE SEQUENCE [LARGE SCALE GENOMIC DNA]</scope>
    <source>
        <strain evidence="2">DSM 45555</strain>
    </source>
</reference>
<proteinExistence type="predicted"/>
<accession>A0A1C4ZWM6</accession>
<organism evidence="1 2">
    <name type="scientific">Micromonospora marina</name>
    <dbReference type="NCBI Taxonomy" id="307120"/>
    <lineage>
        <taxon>Bacteria</taxon>
        <taxon>Bacillati</taxon>
        <taxon>Actinomycetota</taxon>
        <taxon>Actinomycetes</taxon>
        <taxon>Micromonosporales</taxon>
        <taxon>Micromonosporaceae</taxon>
        <taxon>Micromonospora</taxon>
    </lineage>
</organism>